<feature type="compositionally biased region" description="Polar residues" evidence="1">
    <location>
        <begin position="22"/>
        <end position="44"/>
    </location>
</feature>
<evidence type="ECO:0000313" key="3">
    <source>
        <dbReference type="Proteomes" id="UP001408356"/>
    </source>
</evidence>
<keyword evidence="3" id="KW-1185">Reference proteome</keyword>
<evidence type="ECO:0000313" key="2">
    <source>
        <dbReference type="EMBL" id="KAK9414559.1"/>
    </source>
</evidence>
<comment type="caution">
    <text evidence="2">The sequence shown here is derived from an EMBL/GenBank/DDBJ whole genome shotgun (WGS) entry which is preliminary data.</text>
</comment>
<dbReference type="CDD" id="cd12148">
    <property type="entry name" value="fungal_TF_MHR"/>
    <property type="match status" value="1"/>
</dbReference>
<name>A0ABR2UIU2_9PEZI</name>
<feature type="region of interest" description="Disordered" evidence="1">
    <location>
        <begin position="1"/>
        <end position="44"/>
    </location>
</feature>
<gene>
    <name evidence="2" type="ORF">SUNI508_11132</name>
</gene>
<sequence length="593" mass="66897">MAPEKSGEVEAFSDNFGEFQGVDNSPSQAASRQAATRPLQSNTSQLLEDSTFNYDTEFYNAMGNLGHQLDPFIDKFGSSLNWLENQTGNAVGILDNELFKSSVNLVAMGSPENWNPESPTNAPPIFETCSTTTNFSLAQSYGIPQRISRIAHGRRGADLTNTLKGFVSAMSTDRTKTAAQTQTECTSDRSWWHQEGEDTVRCFVDACFDVFDSMPIFLEREAVYDTVREARTSPVNALSHSFADAIVALGVYAHNLRRQPRDEADLLQARVRLQAIPAASRCCQDAPNSFLKLQAAIAEEHMPDAFLEIIMSSISCARDLCRPNHETLNQSTRNRDSPLKRRALQFLYILEVSYAVCDGTLPIIDYNWICHAVPTCEPDASDYLLLHFAYAKVLHRIFLRHYGHGGQVESPAAIEGSVWQACQILHEWNGRLPTWLREAHSANFWESEMDKGRRRDALCIFIQFHKANLLIHGPWVSDLHKNKPKSPNINMADEMRRLCMKQCLTSSYTTIRVLDRVLSSGENVYGHSTHIRVLITTAVCFLTYYLTCIEEKENDEVAWSHLAICCGLLGKLRLGYKEMSPLWQFWGLLRAME</sequence>
<evidence type="ECO:0000256" key="1">
    <source>
        <dbReference type="SAM" id="MobiDB-lite"/>
    </source>
</evidence>
<proteinExistence type="predicted"/>
<dbReference type="EMBL" id="JARVKF010000425">
    <property type="protein sequence ID" value="KAK9414559.1"/>
    <property type="molecule type" value="Genomic_DNA"/>
</dbReference>
<protein>
    <submittedName>
        <fullName evidence="2">Zn(2)-C6 fungal-type domain-containing protein</fullName>
    </submittedName>
</protein>
<organism evidence="2 3">
    <name type="scientific">Seiridium unicorne</name>
    <dbReference type="NCBI Taxonomy" id="138068"/>
    <lineage>
        <taxon>Eukaryota</taxon>
        <taxon>Fungi</taxon>
        <taxon>Dikarya</taxon>
        <taxon>Ascomycota</taxon>
        <taxon>Pezizomycotina</taxon>
        <taxon>Sordariomycetes</taxon>
        <taxon>Xylariomycetidae</taxon>
        <taxon>Amphisphaeriales</taxon>
        <taxon>Sporocadaceae</taxon>
        <taxon>Seiridium</taxon>
    </lineage>
</organism>
<accession>A0ABR2UIU2</accession>
<dbReference type="Proteomes" id="UP001408356">
    <property type="component" value="Unassembled WGS sequence"/>
</dbReference>
<reference evidence="2 3" key="1">
    <citation type="journal article" date="2024" name="J. Plant Pathol.">
        <title>Sequence and assembly of the genome of Seiridium unicorne, isolate CBS 538.82, causal agent of cypress canker disease.</title>
        <authorList>
            <person name="Scali E."/>
            <person name="Rocca G.D."/>
            <person name="Danti R."/>
            <person name="Garbelotto M."/>
            <person name="Barberini S."/>
            <person name="Baroncelli R."/>
            <person name="Emiliani G."/>
        </authorList>
    </citation>
    <scope>NUCLEOTIDE SEQUENCE [LARGE SCALE GENOMIC DNA]</scope>
    <source>
        <strain evidence="2 3">BM-138-508</strain>
    </source>
</reference>